<dbReference type="GO" id="GO:0005634">
    <property type="term" value="C:nucleus"/>
    <property type="evidence" value="ECO:0007669"/>
    <property type="project" value="EnsemblMetazoa"/>
</dbReference>
<dbReference type="FunFam" id="1.10.10.1420:FF:000005">
    <property type="entry name" value="DNA replication factor Cdt1, putative"/>
    <property type="match status" value="1"/>
</dbReference>
<evidence type="ECO:0000259" key="4">
    <source>
        <dbReference type="SMART" id="SM01075"/>
    </source>
</evidence>
<dbReference type="SMART" id="SM01075">
    <property type="entry name" value="CDT1"/>
    <property type="match status" value="1"/>
</dbReference>
<dbReference type="InParanoid" id="G0NVU9"/>
<dbReference type="GO" id="GO:0000278">
    <property type="term" value="P:mitotic cell cycle"/>
    <property type="evidence" value="ECO:0007669"/>
    <property type="project" value="TreeGrafter"/>
</dbReference>
<feature type="compositionally biased region" description="Polar residues" evidence="3">
    <location>
        <begin position="12"/>
        <end position="24"/>
    </location>
</feature>
<dbReference type="STRING" id="135651.G0NVU9"/>
<dbReference type="PANTHER" id="PTHR28637:SF1">
    <property type="entry name" value="DNA REPLICATION FACTOR CDT1"/>
    <property type="match status" value="1"/>
</dbReference>
<dbReference type="Pfam" id="PF08839">
    <property type="entry name" value="CDT1"/>
    <property type="match status" value="1"/>
</dbReference>
<dbReference type="GO" id="GO:0003677">
    <property type="term" value="F:DNA binding"/>
    <property type="evidence" value="ECO:0007669"/>
    <property type="project" value="InterPro"/>
</dbReference>
<feature type="compositionally biased region" description="Basic and acidic residues" evidence="3">
    <location>
        <begin position="31"/>
        <end position="44"/>
    </location>
</feature>
<feature type="region of interest" description="Disordered" evidence="3">
    <location>
        <begin position="1"/>
        <end position="53"/>
    </location>
</feature>
<feature type="domain" description="CDT1 Geminin-binding" evidence="4">
    <location>
        <begin position="275"/>
        <end position="477"/>
    </location>
</feature>
<dbReference type="eggNOG" id="KOG4762">
    <property type="taxonomic scope" value="Eukaryota"/>
</dbReference>
<proteinExistence type="inferred from homology"/>
<organism evidence="6">
    <name type="scientific">Caenorhabditis brenneri</name>
    <name type="common">Nematode worm</name>
    <dbReference type="NCBI Taxonomy" id="135651"/>
    <lineage>
        <taxon>Eukaryota</taxon>
        <taxon>Metazoa</taxon>
        <taxon>Ecdysozoa</taxon>
        <taxon>Nematoda</taxon>
        <taxon>Chromadorea</taxon>
        <taxon>Rhabditida</taxon>
        <taxon>Rhabditina</taxon>
        <taxon>Rhabditomorpha</taxon>
        <taxon>Rhabditoidea</taxon>
        <taxon>Rhabditidae</taxon>
        <taxon>Peloderinae</taxon>
        <taxon>Caenorhabditis</taxon>
    </lineage>
</organism>
<keyword evidence="6" id="KW-1185">Reference proteome</keyword>
<dbReference type="InterPro" id="IPR032054">
    <property type="entry name" value="Cdt1_C"/>
</dbReference>
<feature type="compositionally biased region" description="Basic residues" evidence="3">
    <location>
        <begin position="694"/>
        <end position="705"/>
    </location>
</feature>
<dbReference type="InterPro" id="IPR038090">
    <property type="entry name" value="Cdt1_C_WH_dom_sf"/>
</dbReference>
<gene>
    <name evidence="5" type="ORF">CAEBREN_28615</name>
</gene>
<dbReference type="GO" id="GO:0110039">
    <property type="term" value="P:positive regulation of nematode male tail tip morphogenesis"/>
    <property type="evidence" value="ECO:0007669"/>
    <property type="project" value="EnsemblMetazoa"/>
</dbReference>
<sequence length="705" mass="79647">MSSRITRARANPENSQTTVPQFFKTTRKPKTRSEKKLLVEDDHQTASSSIKSSSTVIKAEINANPVDNSKIAPLFEKKSRSRARTPSRQVELSTPEVTGTPPKKTKENSVQDVVPALPIETPDVVLDKPTQEKSAIDVLMEVSEPAKKKTGIRTVADLQSRLAAKGAARAIHAQNLKNKAKIVDEHAEMLKSPKKKVVEVISPTKSKAARTLFSPKKSVPDYVLPNSNVMKSAEKIREEQDDAHEEEEKRMTAEFLKSSKLTDEVKESVRERIELPSSYEHLFESFKRVDQITAIFIGQNRKCLASEVFKNVSNSSGSNFSSSHLAKILHVYPQAYHVEMCEQRRAFGQGGKYELELRPNLVDDLRGYIRETTPVENDEELPLVCPTKLLSPKKSPRKQVQVVPRQPQLDGRIRLDAARQRDRGHILRHKLTTIVMEHHEAFLETQGLTGMKGMKRVHPLFRPDKHCPDLPQMPLPEPPIQKSSIHLGMKEALELQTDVNQVNLPTSIQRVIDDLKSPLKSSTGASGTVPVSPKKFSEMQAEQKNKGAMSLLERIRAKEAIKKAADSFVDKDLEKRKLRLTLLKERYVRIVCNHFTAKGKKSIMLDSVAKFVQFSSSTPSTIADIIDHLKLMCEVAPMYVTEIVLMGTKYLRFTEDNKNNMEAINEIILEELEKTQEKIDFQRNTHITQMSHTPRPKAARSLKFH</sequence>
<name>G0NVU9_CAEBE</name>
<dbReference type="Gene3D" id="1.10.10.1420">
    <property type="entry name" value="DNA replication factor Cdt1, C-terminal WH domain"/>
    <property type="match status" value="1"/>
</dbReference>
<dbReference type="AlphaFoldDB" id="G0NVU9"/>
<accession>G0NVU9</accession>
<dbReference type="InterPro" id="IPR036390">
    <property type="entry name" value="WH_DNA-bd_sf"/>
</dbReference>
<dbReference type="HOGENOM" id="CLU_416934_0_0_1"/>
<evidence type="ECO:0000313" key="5">
    <source>
        <dbReference type="EMBL" id="EGT38545.1"/>
    </source>
</evidence>
<dbReference type="GO" id="GO:0005737">
    <property type="term" value="C:cytoplasm"/>
    <property type="evidence" value="ECO:0007669"/>
    <property type="project" value="EnsemblMetazoa"/>
</dbReference>
<dbReference type="EMBL" id="GL379959">
    <property type="protein sequence ID" value="EGT38545.1"/>
    <property type="molecule type" value="Genomic_DNA"/>
</dbReference>
<dbReference type="GO" id="GO:0070182">
    <property type="term" value="F:DNA polymerase binding"/>
    <property type="evidence" value="ECO:0007669"/>
    <property type="project" value="TreeGrafter"/>
</dbReference>
<keyword evidence="2" id="KW-0131">Cell cycle</keyword>
<dbReference type="GO" id="GO:0030174">
    <property type="term" value="P:regulation of DNA-templated DNA replication initiation"/>
    <property type="evidence" value="ECO:0007669"/>
    <property type="project" value="InterPro"/>
</dbReference>
<dbReference type="GO" id="GO:0000076">
    <property type="term" value="P:DNA replication checkpoint signaling"/>
    <property type="evidence" value="ECO:0007669"/>
    <property type="project" value="TreeGrafter"/>
</dbReference>
<protein>
    <recommendedName>
        <fullName evidence="4">CDT1 Geminin-binding domain-containing protein</fullName>
    </recommendedName>
</protein>
<dbReference type="OrthoDB" id="5915520at2759"/>
<comment type="similarity">
    <text evidence="1">Belongs to the Cdt1 family.</text>
</comment>
<dbReference type="PANTHER" id="PTHR28637">
    <property type="entry name" value="DNA REPLICATION FACTOR CDT1"/>
    <property type="match status" value="1"/>
</dbReference>
<evidence type="ECO:0000313" key="6">
    <source>
        <dbReference type="Proteomes" id="UP000008068"/>
    </source>
</evidence>
<dbReference type="Pfam" id="PF16679">
    <property type="entry name" value="CDT1_C"/>
    <property type="match status" value="1"/>
</dbReference>
<dbReference type="FunCoup" id="G0NVU9">
    <property type="interactions" value="1417"/>
</dbReference>
<dbReference type="GO" id="GO:0000785">
    <property type="term" value="C:chromatin"/>
    <property type="evidence" value="ECO:0007669"/>
    <property type="project" value="EnsemblMetazoa"/>
</dbReference>
<reference evidence="6" key="1">
    <citation type="submission" date="2011-07" db="EMBL/GenBank/DDBJ databases">
        <authorList>
            <consortium name="Caenorhabditis brenneri Sequencing and Analysis Consortium"/>
            <person name="Wilson R.K."/>
        </authorList>
    </citation>
    <scope>NUCLEOTIDE SEQUENCE [LARGE SCALE GENOMIC DNA]</scope>
    <source>
        <strain evidence="6">PB2801</strain>
    </source>
</reference>
<dbReference type="GO" id="GO:0071163">
    <property type="term" value="P:DNA replication preinitiation complex assembly"/>
    <property type="evidence" value="ECO:0007669"/>
    <property type="project" value="InterPro"/>
</dbReference>
<dbReference type="SUPFAM" id="SSF46785">
    <property type="entry name" value="Winged helix' DNA-binding domain"/>
    <property type="match status" value="1"/>
</dbReference>
<evidence type="ECO:0000256" key="2">
    <source>
        <dbReference type="ARBA" id="ARBA00023306"/>
    </source>
</evidence>
<dbReference type="Proteomes" id="UP000008068">
    <property type="component" value="Unassembled WGS sequence"/>
</dbReference>
<feature type="region of interest" description="Disordered" evidence="3">
    <location>
        <begin position="70"/>
        <end position="109"/>
    </location>
</feature>
<dbReference type="InterPro" id="IPR014939">
    <property type="entry name" value="CDT1_Gemini-bd-like"/>
</dbReference>
<feature type="compositionally biased region" description="Polar residues" evidence="3">
    <location>
        <begin position="86"/>
        <end position="97"/>
    </location>
</feature>
<feature type="region of interest" description="Disordered" evidence="3">
    <location>
        <begin position="684"/>
        <end position="705"/>
    </location>
</feature>
<evidence type="ECO:0000256" key="1">
    <source>
        <dbReference type="ARBA" id="ARBA00008356"/>
    </source>
</evidence>
<evidence type="ECO:0000256" key="3">
    <source>
        <dbReference type="SAM" id="MobiDB-lite"/>
    </source>
</evidence>
<dbReference type="InterPro" id="IPR045173">
    <property type="entry name" value="Cdt1"/>
</dbReference>